<sequence length="238" mass="25623">MQGVGSASPVVHGHPRRLAYADPPYPGRAATYYRDHPDYGGEVDHAELVRRLDVEYDAWALSTAADALQDVLAVCPPGVRVAAWVRGERPNKDAQTPLNSWEPVIYAGAIRRLPADATRRVEQLDASRSAEQTRLVVPASHDASHPAAATAQRVDSLAYRAVARTTDPHRVVGAKPAAFWRWMFELLGATVEDTFIDVFPASGGGGKAWAAYTGSVAQDLHDASRSTVVPSAMRTSAS</sequence>
<feature type="region of interest" description="Disordered" evidence="1">
    <location>
        <begin position="1"/>
        <end position="23"/>
    </location>
</feature>
<comment type="caution">
    <text evidence="2">The sequence shown here is derived from an EMBL/GenBank/DDBJ whole genome shotgun (WGS) entry which is preliminary data.</text>
</comment>
<evidence type="ECO:0000313" key="2">
    <source>
        <dbReference type="EMBL" id="REK73655.1"/>
    </source>
</evidence>
<protein>
    <submittedName>
        <fullName evidence="2">Uncharacterized protein</fullName>
    </submittedName>
</protein>
<evidence type="ECO:0000313" key="3">
    <source>
        <dbReference type="Proteomes" id="UP000265581"/>
    </source>
</evidence>
<reference evidence="2 3" key="1">
    <citation type="submission" date="2018-08" db="EMBL/GenBank/DDBJ databases">
        <title>Aeromicrobium sp. M2KJ-4, whole genome shotgun sequence.</title>
        <authorList>
            <person name="Tuo L."/>
        </authorList>
    </citation>
    <scope>NUCLEOTIDE SEQUENCE [LARGE SCALE GENOMIC DNA]</scope>
    <source>
        <strain evidence="2 3">M2KJ-4</strain>
    </source>
</reference>
<gene>
    <name evidence="2" type="ORF">DX116_09020</name>
</gene>
<keyword evidence="3" id="KW-1185">Reference proteome</keyword>
<accession>A0A371PCJ5</accession>
<organism evidence="2 3">
    <name type="scientific">Aeromicrobium endophyticum</name>
    <dbReference type="NCBI Taxonomy" id="2292704"/>
    <lineage>
        <taxon>Bacteria</taxon>
        <taxon>Bacillati</taxon>
        <taxon>Actinomycetota</taxon>
        <taxon>Actinomycetes</taxon>
        <taxon>Propionibacteriales</taxon>
        <taxon>Nocardioidaceae</taxon>
        <taxon>Aeromicrobium</taxon>
    </lineage>
</organism>
<evidence type="ECO:0000256" key="1">
    <source>
        <dbReference type="SAM" id="MobiDB-lite"/>
    </source>
</evidence>
<dbReference type="Proteomes" id="UP000265581">
    <property type="component" value="Unassembled WGS sequence"/>
</dbReference>
<proteinExistence type="predicted"/>
<dbReference type="EMBL" id="QUBR01000001">
    <property type="protein sequence ID" value="REK73655.1"/>
    <property type="molecule type" value="Genomic_DNA"/>
</dbReference>
<name>A0A371PCJ5_9ACTN</name>
<dbReference type="AlphaFoldDB" id="A0A371PCJ5"/>